<dbReference type="PANTHER" id="PTHR10603">
    <property type="entry name" value="FRAGILE X MENTAL RETARDATION SYNDROME-RELATED PROTEIN"/>
    <property type="match status" value="1"/>
</dbReference>
<name>A0A1I8AK76_9BILA</name>
<evidence type="ECO:0000259" key="3">
    <source>
        <dbReference type="Pfam" id="PF17904"/>
    </source>
</evidence>
<dbReference type="Gene3D" id="2.30.30.140">
    <property type="match status" value="2"/>
</dbReference>
<evidence type="ECO:0000313" key="5">
    <source>
        <dbReference type="Proteomes" id="UP000095287"/>
    </source>
</evidence>
<dbReference type="InterPro" id="IPR040148">
    <property type="entry name" value="FMR1"/>
</dbReference>
<feature type="region of interest" description="Disordered" evidence="2">
    <location>
        <begin position="284"/>
        <end position="307"/>
    </location>
</feature>
<dbReference type="GO" id="GO:0048513">
    <property type="term" value="P:animal organ development"/>
    <property type="evidence" value="ECO:0007669"/>
    <property type="project" value="TreeGrafter"/>
</dbReference>
<dbReference type="PANTHER" id="PTHR10603:SF7">
    <property type="entry name" value="FRAGILE X MESSENGER RIBONUCLEOPROTEIN 1 HOMOLOG"/>
    <property type="match status" value="1"/>
</dbReference>
<keyword evidence="5" id="KW-1185">Reference proteome</keyword>
<dbReference type="GO" id="GO:0010494">
    <property type="term" value="C:cytoplasmic stress granule"/>
    <property type="evidence" value="ECO:0007669"/>
    <property type="project" value="TreeGrafter"/>
</dbReference>
<keyword evidence="1" id="KW-0175">Coiled coil</keyword>
<feature type="coiled-coil region" evidence="1">
    <location>
        <begin position="15"/>
        <end position="42"/>
    </location>
</feature>
<sequence>MQSDTHRSATRMSVLREEEMSLVELSKEISEHLEAIDVLSELKPMPKVIQPHFEKIKKYFEQYVETSELGSRPTTSNRTTHLESTSEEYCQRCDELSEAKERQGRTIEELRKCEERLTSELASKEQVIMEVRKFGEDLALELASKEEIIADLEEKCTNYSKDSAQLAKQCDEYRQRCDRLSVTKERHERTIEELKKNGERLTSELASKESVTMELRRFGEKLTSELASQKQIIVQLEKKMNQVTASSDASSLFGKENPVNSDIVACSLHPKVTDDQLLEKISAVGPTSSSEISPDPVTHPSKEADSNSDAFMEHFTVSTIEVEVKYEEGVYVKAAVRGVNDEGVVVSFENNLKEPCTMPFAECRIPPTARFTKSPAVNDVIEAYAKLKGKNANGWQKAVVRDIKGGFVIVILNDRENDIVAYELCRPLNTSARFLTKNMIKHLKIAVPNDLNKFFCRPNTCTDFAKAVTNIAVNYLAHSGELVITSLADQYIKRAEILSDMYFSDSRQKMQLLERREKASRQLEST</sequence>
<evidence type="ECO:0000313" key="6">
    <source>
        <dbReference type="WBParaSite" id="L893_g6454.t1"/>
    </source>
</evidence>
<dbReference type="AlphaFoldDB" id="A0A1I8AK76"/>
<dbReference type="GO" id="GO:0099577">
    <property type="term" value="P:regulation of translation at presynapse, modulating synaptic transmission"/>
    <property type="evidence" value="ECO:0007669"/>
    <property type="project" value="TreeGrafter"/>
</dbReference>
<dbReference type="GO" id="GO:0045727">
    <property type="term" value="P:positive regulation of translation"/>
    <property type="evidence" value="ECO:0007669"/>
    <property type="project" value="TreeGrafter"/>
</dbReference>
<feature type="domain" description="Agenet-like" evidence="4">
    <location>
        <begin position="321"/>
        <end position="367"/>
    </location>
</feature>
<dbReference type="GO" id="GO:0098793">
    <property type="term" value="C:presynapse"/>
    <property type="evidence" value="ECO:0007669"/>
    <property type="project" value="GOC"/>
</dbReference>
<dbReference type="GO" id="GO:0005634">
    <property type="term" value="C:nucleus"/>
    <property type="evidence" value="ECO:0007669"/>
    <property type="project" value="TreeGrafter"/>
</dbReference>
<feature type="coiled-coil region" evidence="1">
    <location>
        <begin position="96"/>
        <end position="246"/>
    </location>
</feature>
<dbReference type="InterPro" id="IPR041560">
    <property type="entry name" value="Tudor_FRM1"/>
</dbReference>
<organism evidence="5 6">
    <name type="scientific">Steinernema glaseri</name>
    <dbReference type="NCBI Taxonomy" id="37863"/>
    <lineage>
        <taxon>Eukaryota</taxon>
        <taxon>Metazoa</taxon>
        <taxon>Ecdysozoa</taxon>
        <taxon>Nematoda</taxon>
        <taxon>Chromadorea</taxon>
        <taxon>Rhabditida</taxon>
        <taxon>Tylenchina</taxon>
        <taxon>Panagrolaimomorpha</taxon>
        <taxon>Strongyloidoidea</taxon>
        <taxon>Steinernematidae</taxon>
        <taxon>Steinernema</taxon>
    </lineage>
</organism>
<protein>
    <submittedName>
        <fullName evidence="6">Tudor domain-containing protein</fullName>
    </submittedName>
</protein>
<evidence type="ECO:0000256" key="2">
    <source>
        <dbReference type="SAM" id="MobiDB-lite"/>
    </source>
</evidence>
<dbReference type="GO" id="GO:0045182">
    <property type="term" value="F:translation regulator activity"/>
    <property type="evidence" value="ECO:0007669"/>
    <property type="project" value="TreeGrafter"/>
</dbReference>
<dbReference type="GO" id="GO:0003730">
    <property type="term" value="F:mRNA 3'-UTR binding"/>
    <property type="evidence" value="ECO:0007669"/>
    <property type="project" value="TreeGrafter"/>
</dbReference>
<dbReference type="GO" id="GO:0043488">
    <property type="term" value="P:regulation of mRNA stability"/>
    <property type="evidence" value="ECO:0007669"/>
    <property type="project" value="TreeGrafter"/>
</dbReference>
<reference evidence="6" key="1">
    <citation type="submission" date="2016-11" db="UniProtKB">
        <authorList>
            <consortium name="WormBaseParasite"/>
        </authorList>
    </citation>
    <scope>IDENTIFICATION</scope>
</reference>
<feature type="domain" description="Synaptic functional regulator FMRP KH0" evidence="3">
    <location>
        <begin position="437"/>
        <end position="521"/>
    </location>
</feature>
<evidence type="ECO:0000256" key="1">
    <source>
        <dbReference type="SAM" id="Coils"/>
    </source>
</evidence>
<accession>A0A1I8AK76</accession>
<dbReference type="Proteomes" id="UP000095287">
    <property type="component" value="Unplaced"/>
</dbReference>
<proteinExistence type="predicted"/>
<dbReference type="GO" id="GO:0048170">
    <property type="term" value="P:positive regulation of long-term neuronal synaptic plasticity"/>
    <property type="evidence" value="ECO:0007669"/>
    <property type="project" value="TreeGrafter"/>
</dbReference>
<dbReference type="Pfam" id="PF17904">
    <property type="entry name" value="KH_9"/>
    <property type="match status" value="1"/>
</dbReference>
<dbReference type="GO" id="GO:0043005">
    <property type="term" value="C:neuron projection"/>
    <property type="evidence" value="ECO:0007669"/>
    <property type="project" value="TreeGrafter"/>
</dbReference>
<dbReference type="GO" id="GO:0051028">
    <property type="term" value="P:mRNA transport"/>
    <property type="evidence" value="ECO:0007669"/>
    <property type="project" value="TreeGrafter"/>
</dbReference>
<evidence type="ECO:0000259" key="4">
    <source>
        <dbReference type="Pfam" id="PF18336"/>
    </source>
</evidence>
<dbReference type="WBParaSite" id="L893_g6454.t1">
    <property type="protein sequence ID" value="L893_g6454.t1"/>
    <property type="gene ID" value="L893_g6454"/>
</dbReference>
<dbReference type="Pfam" id="PF18336">
    <property type="entry name" value="Tudor_FRX1"/>
    <property type="match status" value="1"/>
</dbReference>
<dbReference type="InterPro" id="IPR040472">
    <property type="entry name" value="FMRP_KH0"/>
</dbReference>